<keyword evidence="2 6" id="KW-0145">Chemotaxis</keyword>
<dbReference type="SUPFAM" id="SSF52738">
    <property type="entry name" value="Methylesterase CheB, C-terminal domain"/>
    <property type="match status" value="1"/>
</dbReference>
<keyword evidence="3 6" id="KW-0378">Hydrolase</keyword>
<feature type="active site" evidence="6 7">
    <location>
        <position position="224"/>
    </location>
</feature>
<dbReference type="EMBL" id="JACOPF010000002">
    <property type="protein sequence ID" value="MBC5689324.1"/>
    <property type="molecule type" value="Genomic_DNA"/>
</dbReference>
<dbReference type="PANTHER" id="PTHR42872">
    <property type="entry name" value="PROTEIN-GLUTAMATE METHYLESTERASE/PROTEIN-GLUTAMINE GLUTAMINASE"/>
    <property type="match status" value="1"/>
</dbReference>
<dbReference type="InterPro" id="IPR035909">
    <property type="entry name" value="CheB_C"/>
</dbReference>
<evidence type="ECO:0000256" key="8">
    <source>
        <dbReference type="PROSITE-ProRule" id="PRU00169"/>
    </source>
</evidence>
<dbReference type="Gene3D" id="3.40.50.2300">
    <property type="match status" value="1"/>
</dbReference>
<feature type="domain" description="Response regulatory" evidence="9">
    <location>
        <begin position="8"/>
        <end position="122"/>
    </location>
</feature>
<dbReference type="Pfam" id="PF01339">
    <property type="entry name" value="CheB_methylest"/>
    <property type="match status" value="1"/>
</dbReference>
<protein>
    <recommendedName>
        <fullName evidence="6">Protein-glutamate methylesterase/protein-glutamine glutaminase</fullName>
        <ecNumber evidence="6">3.1.1.61</ecNumber>
        <ecNumber evidence="6">3.5.1.44</ecNumber>
    </recommendedName>
</protein>
<comment type="PTM">
    <text evidence="6">Phosphorylated by CheA. Phosphorylation of the N-terminal regulatory domain activates the methylesterase activity.</text>
</comment>
<evidence type="ECO:0000256" key="7">
    <source>
        <dbReference type="PROSITE-ProRule" id="PRU00050"/>
    </source>
</evidence>
<keyword evidence="1 6" id="KW-0963">Cytoplasm</keyword>
<dbReference type="GO" id="GO:0006935">
    <property type="term" value="P:chemotaxis"/>
    <property type="evidence" value="ECO:0007669"/>
    <property type="project" value="UniProtKB-UniRule"/>
</dbReference>
<accession>A0A923RQ89</accession>
<dbReference type="RefSeq" id="WP_186875997.1">
    <property type="nucleotide sequence ID" value="NZ_JACOPF010000002.1"/>
</dbReference>
<evidence type="ECO:0000256" key="3">
    <source>
        <dbReference type="ARBA" id="ARBA00022801"/>
    </source>
</evidence>
<keyword evidence="12" id="KW-1185">Reference proteome</keyword>
<dbReference type="GO" id="GO:0050568">
    <property type="term" value="F:protein-glutamine glutaminase activity"/>
    <property type="evidence" value="ECO:0007669"/>
    <property type="project" value="UniProtKB-UniRule"/>
</dbReference>
<feature type="active site" evidence="6 7">
    <location>
        <position position="198"/>
    </location>
</feature>
<dbReference type="InterPro" id="IPR008248">
    <property type="entry name" value="CheB-like"/>
</dbReference>
<dbReference type="Pfam" id="PF00072">
    <property type="entry name" value="Response_reg"/>
    <property type="match status" value="1"/>
</dbReference>
<dbReference type="PROSITE" id="PS50110">
    <property type="entry name" value="RESPONSE_REGULATORY"/>
    <property type="match status" value="1"/>
</dbReference>
<dbReference type="InterPro" id="IPR011006">
    <property type="entry name" value="CheY-like_superfamily"/>
</dbReference>
<dbReference type="EC" id="3.1.1.61" evidence="6"/>
<evidence type="ECO:0000259" key="9">
    <source>
        <dbReference type="PROSITE" id="PS50110"/>
    </source>
</evidence>
<comment type="catalytic activity">
    <reaction evidence="6">
        <text>L-glutaminyl-[protein] + H2O = L-glutamyl-[protein] + NH4(+)</text>
        <dbReference type="Rhea" id="RHEA:16441"/>
        <dbReference type="Rhea" id="RHEA-COMP:10207"/>
        <dbReference type="Rhea" id="RHEA-COMP:10208"/>
        <dbReference type="ChEBI" id="CHEBI:15377"/>
        <dbReference type="ChEBI" id="CHEBI:28938"/>
        <dbReference type="ChEBI" id="CHEBI:29973"/>
        <dbReference type="ChEBI" id="CHEBI:30011"/>
        <dbReference type="EC" id="3.5.1.44"/>
    </reaction>
</comment>
<comment type="function">
    <text evidence="6">Involved in chemotaxis. Part of a chemotaxis signal transduction system that modulates chemotaxis in response to various stimuli. Catalyzes the demethylation of specific methylglutamate residues introduced into the chemoreceptors (methyl-accepting chemotaxis proteins or MCP) by CheR. Also mediates the irreversible deamidation of specific glutamine residues to glutamic acid.</text>
</comment>
<dbReference type="SUPFAM" id="SSF52172">
    <property type="entry name" value="CheY-like"/>
    <property type="match status" value="1"/>
</dbReference>
<gene>
    <name evidence="6" type="primary">cheB</name>
    <name evidence="11" type="ORF">H8S37_10390</name>
</gene>
<comment type="function">
    <text evidence="4">May play the central regulatory role in sporulation. It may be an element of the effector pathway responsible for the activation of sporulation genes in response to nutritional stress. Spo0A may act in concert with spo0H (a sigma factor) to control the expression of some genes that are critical to the sporulation process.</text>
</comment>
<dbReference type="GO" id="GO:0008984">
    <property type="term" value="F:protein-glutamate methylesterase activity"/>
    <property type="evidence" value="ECO:0007669"/>
    <property type="project" value="UniProtKB-UniRule"/>
</dbReference>
<dbReference type="Gene3D" id="3.40.50.180">
    <property type="entry name" value="Methylesterase CheB, C-terminal domain"/>
    <property type="match status" value="1"/>
</dbReference>
<reference evidence="11" key="1">
    <citation type="submission" date="2020-08" db="EMBL/GenBank/DDBJ databases">
        <title>Genome public.</title>
        <authorList>
            <person name="Liu C."/>
            <person name="Sun Q."/>
        </authorList>
    </citation>
    <scope>NUCLEOTIDE SEQUENCE</scope>
    <source>
        <strain evidence="11">NSJ-55</strain>
    </source>
</reference>
<evidence type="ECO:0000259" key="10">
    <source>
        <dbReference type="PROSITE" id="PS50122"/>
    </source>
</evidence>
<evidence type="ECO:0000313" key="11">
    <source>
        <dbReference type="EMBL" id="MBC5689324.1"/>
    </source>
</evidence>
<dbReference type="Proteomes" id="UP000652477">
    <property type="component" value="Unassembled WGS sequence"/>
</dbReference>
<dbReference type="CDD" id="cd16432">
    <property type="entry name" value="CheB_Rec"/>
    <property type="match status" value="1"/>
</dbReference>
<feature type="domain" description="CheB-type methylesterase" evidence="10">
    <location>
        <begin position="183"/>
        <end position="379"/>
    </location>
</feature>
<dbReference type="AlphaFoldDB" id="A0A923RQ89"/>
<dbReference type="PROSITE" id="PS50122">
    <property type="entry name" value="CHEB"/>
    <property type="match status" value="1"/>
</dbReference>
<dbReference type="GO" id="GO:0005737">
    <property type="term" value="C:cytoplasm"/>
    <property type="evidence" value="ECO:0007669"/>
    <property type="project" value="UniProtKB-SubCell"/>
</dbReference>
<dbReference type="PIRSF" id="PIRSF000876">
    <property type="entry name" value="RR_chemtxs_CheB"/>
    <property type="match status" value="1"/>
</dbReference>
<evidence type="ECO:0000256" key="2">
    <source>
        <dbReference type="ARBA" id="ARBA00022500"/>
    </source>
</evidence>
<dbReference type="SMART" id="SM00448">
    <property type="entry name" value="REC"/>
    <property type="match status" value="1"/>
</dbReference>
<evidence type="ECO:0000256" key="6">
    <source>
        <dbReference type="HAMAP-Rule" id="MF_00099"/>
    </source>
</evidence>
<proteinExistence type="inferred from homology"/>
<evidence type="ECO:0000256" key="1">
    <source>
        <dbReference type="ARBA" id="ARBA00022490"/>
    </source>
</evidence>
<comment type="caution">
    <text evidence="11">The sequence shown here is derived from an EMBL/GenBank/DDBJ whole genome shotgun (WGS) entry which is preliminary data.</text>
</comment>
<dbReference type="NCBIfam" id="NF001965">
    <property type="entry name" value="PRK00742.1"/>
    <property type="match status" value="1"/>
</dbReference>
<dbReference type="GO" id="GO:0000156">
    <property type="term" value="F:phosphorelay response regulator activity"/>
    <property type="evidence" value="ECO:0007669"/>
    <property type="project" value="InterPro"/>
</dbReference>
<keyword evidence="6 8" id="KW-0597">Phosphoprotein</keyword>
<evidence type="ECO:0000313" key="12">
    <source>
        <dbReference type="Proteomes" id="UP000652477"/>
    </source>
</evidence>
<dbReference type="PANTHER" id="PTHR42872:SF6">
    <property type="entry name" value="PROTEIN-GLUTAMATE METHYLESTERASE_PROTEIN-GLUTAMINE GLUTAMINASE"/>
    <property type="match status" value="1"/>
</dbReference>
<comment type="catalytic activity">
    <reaction evidence="5 6">
        <text>[protein]-L-glutamate 5-O-methyl ester + H2O = L-glutamyl-[protein] + methanol + H(+)</text>
        <dbReference type="Rhea" id="RHEA:23236"/>
        <dbReference type="Rhea" id="RHEA-COMP:10208"/>
        <dbReference type="Rhea" id="RHEA-COMP:10311"/>
        <dbReference type="ChEBI" id="CHEBI:15377"/>
        <dbReference type="ChEBI" id="CHEBI:15378"/>
        <dbReference type="ChEBI" id="CHEBI:17790"/>
        <dbReference type="ChEBI" id="CHEBI:29973"/>
        <dbReference type="ChEBI" id="CHEBI:82795"/>
        <dbReference type="EC" id="3.1.1.61"/>
    </reaction>
</comment>
<dbReference type="EC" id="3.5.1.44" evidence="6"/>
<evidence type="ECO:0000256" key="4">
    <source>
        <dbReference type="ARBA" id="ARBA00024867"/>
    </source>
</evidence>
<name>A0A923RQ89_9FIRM</name>
<feature type="active site" evidence="6 7">
    <location>
        <position position="321"/>
    </location>
</feature>
<feature type="modified residue" description="4-aspartylphosphate" evidence="6 8">
    <location>
        <position position="60"/>
    </location>
</feature>
<comment type="subcellular location">
    <subcellularLocation>
        <location evidence="6">Cytoplasm</location>
    </subcellularLocation>
</comment>
<organism evidence="11 12">
    <name type="scientific">Mediterraneibacter hominis</name>
    <dbReference type="NCBI Taxonomy" id="2763054"/>
    <lineage>
        <taxon>Bacteria</taxon>
        <taxon>Bacillati</taxon>
        <taxon>Bacillota</taxon>
        <taxon>Clostridia</taxon>
        <taxon>Lachnospirales</taxon>
        <taxon>Lachnospiraceae</taxon>
        <taxon>Mediterraneibacter</taxon>
    </lineage>
</organism>
<dbReference type="HAMAP" id="MF_00099">
    <property type="entry name" value="CheB_chemtxs"/>
    <property type="match status" value="1"/>
</dbReference>
<dbReference type="InterPro" id="IPR000673">
    <property type="entry name" value="Sig_transdc_resp-reg_Me-estase"/>
</dbReference>
<evidence type="ECO:0000256" key="5">
    <source>
        <dbReference type="ARBA" id="ARBA00048267"/>
    </source>
</evidence>
<dbReference type="CDD" id="cd17541">
    <property type="entry name" value="REC_CheB-like"/>
    <property type="match status" value="1"/>
</dbReference>
<sequence>MHKNTAIRLLIVDDSLVFCRFLSIQLPKINPRIQVLGYSMNAYDAFKKISDLQPDVISLDVEMPGMNGIDFLKKLIPSHPIPVILVSSLNVNVFDALSYGAVDFVKKPDMSKNYTAETFVQNLAAKLIMAVSASVKVPPRLKKSLDSTVSPSVGSVLPRITSEYSAAPTRCSASPAALKLSSPSSLKLKDTVIAIGASTGGTEATLEVLKRLPADIPGIVVTQHMPEGFTQMYAQRLDRLCQMEVKEAEDGDIIRQGRVLIAPGGSTHMQVVKNGIYYYVKCAPGEKVNGHRPSVDVLFDSVADNVKGTKVGIILTGMGGDGAKGLLAMRQNGAYTIGQDKSSCVVYGMPMEAYKLGAVCKQAPCSRIADLLISHLNTLN</sequence>
<comment type="similarity">
    <text evidence="6">Belongs to the CheB family.</text>
</comment>
<comment type="domain">
    <text evidence="6">Contains a C-terminal catalytic domain, and an N-terminal region which modulates catalytic activity.</text>
</comment>
<dbReference type="InterPro" id="IPR001789">
    <property type="entry name" value="Sig_transdc_resp-reg_receiver"/>
</dbReference>